<gene>
    <name evidence="2" type="ORF">TWF481_000495</name>
</gene>
<evidence type="ECO:0000313" key="3">
    <source>
        <dbReference type="Proteomes" id="UP001370758"/>
    </source>
</evidence>
<protein>
    <recommendedName>
        <fullName evidence="4">Terpene synthase</fullName>
    </recommendedName>
</protein>
<sequence>MTTYESSANFEAGPSSANFLPHLNPVLPEKGYNVSEIGSARDAKEVVIRIPNIYPAFFPAKVTQNPYYSAEGRAKLDEWVSKILNYDEATKEDMVKANFGQIPAYFAPYAEESKHWTSVLWVYWEFVFDDRFDEGDLQKDVIAATKEVLGTLAIFEDDHPEISAEQDPVKHMFQKVWIHLKETSSLVLQKRYKEAIREYMLGLLKQVYYTSNTSNTDGTSIEDHIDLRRGTAGGQNASIIAEWASGIQLPEDVAKCQIIRDSQELVSDIIGLQNDVLSIKRDLSYSFKSNPIVKLCHQGYSLQAAVDEVGRALDDCYNRWDLNVQKLETMGWDSIVMAEVKRLLELHCFVCLGIVEWSFETGRYGLDRTDVCERGIIRIPAELAKAFMKRGDRL</sequence>
<evidence type="ECO:0000313" key="2">
    <source>
        <dbReference type="EMBL" id="KAK6511580.1"/>
    </source>
</evidence>
<comment type="similarity">
    <text evidence="1">Belongs to the terpene synthase family.</text>
</comment>
<dbReference type="AlphaFoldDB" id="A0AAV9WQ10"/>
<organism evidence="2 3">
    <name type="scientific">Arthrobotrys musiformis</name>
    <dbReference type="NCBI Taxonomy" id="47236"/>
    <lineage>
        <taxon>Eukaryota</taxon>
        <taxon>Fungi</taxon>
        <taxon>Dikarya</taxon>
        <taxon>Ascomycota</taxon>
        <taxon>Pezizomycotina</taxon>
        <taxon>Orbiliomycetes</taxon>
        <taxon>Orbiliales</taxon>
        <taxon>Orbiliaceae</taxon>
        <taxon>Arthrobotrys</taxon>
    </lineage>
</organism>
<reference evidence="2 3" key="1">
    <citation type="submission" date="2023-08" db="EMBL/GenBank/DDBJ databases">
        <authorList>
            <person name="Palmer J.M."/>
        </authorList>
    </citation>
    <scope>NUCLEOTIDE SEQUENCE [LARGE SCALE GENOMIC DNA]</scope>
    <source>
        <strain evidence="2 3">TWF481</strain>
    </source>
</reference>
<dbReference type="SFLD" id="SFLDG01020">
    <property type="entry name" value="Terpene_Cyclase_Like_2"/>
    <property type="match status" value="1"/>
</dbReference>
<evidence type="ECO:0000256" key="1">
    <source>
        <dbReference type="ARBA" id="ARBA00006333"/>
    </source>
</evidence>
<dbReference type="Proteomes" id="UP001370758">
    <property type="component" value="Unassembled WGS sequence"/>
</dbReference>
<dbReference type="GO" id="GO:0008299">
    <property type="term" value="P:isoprenoid biosynthetic process"/>
    <property type="evidence" value="ECO:0007669"/>
    <property type="project" value="UniProtKB-ARBA"/>
</dbReference>
<dbReference type="SUPFAM" id="SSF48576">
    <property type="entry name" value="Terpenoid synthases"/>
    <property type="match status" value="1"/>
</dbReference>
<keyword evidence="3" id="KW-1185">Reference proteome</keyword>
<dbReference type="SFLD" id="SFLDS00005">
    <property type="entry name" value="Isoprenoid_Synthase_Type_I"/>
    <property type="match status" value="1"/>
</dbReference>
<name>A0AAV9WQ10_9PEZI</name>
<dbReference type="InterPro" id="IPR008949">
    <property type="entry name" value="Isoprenoid_synthase_dom_sf"/>
</dbReference>
<dbReference type="InterPro" id="IPR034686">
    <property type="entry name" value="Terpene_cyclase-like_2"/>
</dbReference>
<dbReference type="EMBL" id="JAVHJL010000001">
    <property type="protein sequence ID" value="KAK6511580.1"/>
    <property type="molecule type" value="Genomic_DNA"/>
</dbReference>
<evidence type="ECO:0008006" key="4">
    <source>
        <dbReference type="Google" id="ProtNLM"/>
    </source>
</evidence>
<comment type="caution">
    <text evidence="2">The sequence shown here is derived from an EMBL/GenBank/DDBJ whole genome shotgun (WGS) entry which is preliminary data.</text>
</comment>
<dbReference type="Gene3D" id="1.10.600.10">
    <property type="entry name" value="Farnesyl Diphosphate Synthase"/>
    <property type="match status" value="1"/>
</dbReference>
<accession>A0AAV9WQ10</accession>
<dbReference type="GO" id="GO:0010333">
    <property type="term" value="F:terpene synthase activity"/>
    <property type="evidence" value="ECO:0007669"/>
    <property type="project" value="InterPro"/>
</dbReference>
<proteinExistence type="inferred from homology"/>
<dbReference type="Pfam" id="PF19086">
    <property type="entry name" value="Terpene_syn_C_2"/>
    <property type="match status" value="1"/>
</dbReference>